<dbReference type="SUPFAM" id="SSF56784">
    <property type="entry name" value="HAD-like"/>
    <property type="match status" value="1"/>
</dbReference>
<sequence>MCFHLCAQMLQPAAQPRFRGITHIFIDCDDCLYQNGWATARRITQSIGAYTATLGVSKDRAYQLYKEHGTCLKGLLVERILDEAGAEEFLTEVHKIDYSEIEPDARLREVLSAVLGVAPCWVFTASASEHAARCMAKLGVGGLPWQGIIDTRACSLESKHARSSFEAAMRIAGATDPAACLFCDDSVKNIQAASAFGWRTVLVGRTDRDTGAEVRCAEAEAHLASIHGLAELLGVAPAEGADGEARE</sequence>
<reference evidence="1" key="1">
    <citation type="submission" date="2021-01" db="EMBL/GenBank/DDBJ databases">
        <authorList>
            <person name="Corre E."/>
            <person name="Pelletier E."/>
            <person name="Niang G."/>
            <person name="Scheremetjew M."/>
            <person name="Finn R."/>
            <person name="Kale V."/>
            <person name="Holt S."/>
            <person name="Cochrane G."/>
            <person name="Meng A."/>
            <person name="Brown T."/>
            <person name="Cohen L."/>
        </authorList>
    </citation>
    <scope>NUCLEOTIDE SEQUENCE</scope>
    <source>
        <strain evidence="1">379</strain>
    </source>
</reference>
<organism evidence="1">
    <name type="scientific">Emiliania huxleyi</name>
    <name type="common">Coccolithophore</name>
    <name type="synonym">Pontosphaera huxleyi</name>
    <dbReference type="NCBI Taxonomy" id="2903"/>
    <lineage>
        <taxon>Eukaryota</taxon>
        <taxon>Haptista</taxon>
        <taxon>Haptophyta</taxon>
        <taxon>Prymnesiophyceae</taxon>
        <taxon>Isochrysidales</taxon>
        <taxon>Noelaerhabdaceae</taxon>
        <taxon>Emiliania</taxon>
    </lineage>
</organism>
<accession>A0A7S3SAP1</accession>
<evidence type="ECO:0008006" key="2">
    <source>
        <dbReference type="Google" id="ProtNLM"/>
    </source>
</evidence>
<gene>
    <name evidence="1" type="ORF">EHUX00137_LOCUS16988</name>
</gene>
<proteinExistence type="predicted"/>
<dbReference type="PANTHER" id="PTHR12725">
    <property type="entry name" value="HALOACID DEHALOGENASE-LIKE HYDROLASE"/>
    <property type="match status" value="1"/>
</dbReference>
<dbReference type="InterPro" id="IPR006439">
    <property type="entry name" value="HAD-SF_hydro_IA"/>
</dbReference>
<dbReference type="PANTHER" id="PTHR12725:SF117">
    <property type="entry name" value="HALOACID DEHALOGENASE-LIKE HYDROLASE"/>
    <property type="match status" value="1"/>
</dbReference>
<dbReference type="AlphaFoldDB" id="A0A7S3SAP1"/>
<dbReference type="Pfam" id="PF00702">
    <property type="entry name" value="Hydrolase"/>
    <property type="match status" value="1"/>
</dbReference>
<name>A0A7S3SAP1_EMIHU</name>
<dbReference type="Gene3D" id="3.40.50.1000">
    <property type="entry name" value="HAD superfamily/HAD-like"/>
    <property type="match status" value="1"/>
</dbReference>
<dbReference type="InterPro" id="IPR036412">
    <property type="entry name" value="HAD-like_sf"/>
</dbReference>
<dbReference type="NCBIfam" id="TIGR01509">
    <property type="entry name" value="HAD-SF-IA-v3"/>
    <property type="match status" value="1"/>
</dbReference>
<dbReference type="EMBL" id="HBIR01022261">
    <property type="protein sequence ID" value="CAE0548682.1"/>
    <property type="molecule type" value="Transcribed_RNA"/>
</dbReference>
<evidence type="ECO:0000313" key="1">
    <source>
        <dbReference type="EMBL" id="CAE0548682.1"/>
    </source>
</evidence>
<protein>
    <recommendedName>
        <fullName evidence="2">Pyrimidine 5-nucleotidase</fullName>
    </recommendedName>
</protein>
<dbReference type="InterPro" id="IPR023214">
    <property type="entry name" value="HAD_sf"/>
</dbReference>